<protein>
    <recommendedName>
        <fullName evidence="1">HAT C-terminal dimerisation domain-containing protein</fullName>
    </recommendedName>
</protein>
<reference evidence="2" key="1">
    <citation type="submission" date="2013-04" db="EMBL/GenBank/DDBJ databases">
        <authorList>
            <person name="Qu J."/>
            <person name="Murali S.C."/>
            <person name="Bandaranaike D."/>
            <person name="Bellair M."/>
            <person name="Blankenburg K."/>
            <person name="Chao H."/>
            <person name="Dinh H."/>
            <person name="Doddapaneni H."/>
            <person name="Downs B."/>
            <person name="Dugan-Rocha S."/>
            <person name="Elkadiri S."/>
            <person name="Gnanaolivu R.D."/>
            <person name="Hernandez B."/>
            <person name="Javaid M."/>
            <person name="Jayaseelan J.C."/>
            <person name="Lee S."/>
            <person name="Li M."/>
            <person name="Ming W."/>
            <person name="Munidasa M."/>
            <person name="Muniz J."/>
            <person name="Nguyen L."/>
            <person name="Ongeri F."/>
            <person name="Osuji N."/>
            <person name="Pu L.-L."/>
            <person name="Puazo M."/>
            <person name="Qu C."/>
            <person name="Quiroz J."/>
            <person name="Raj R."/>
            <person name="Weissenberger G."/>
            <person name="Xin Y."/>
            <person name="Zou X."/>
            <person name="Han Y."/>
            <person name="Richards S."/>
            <person name="Worley K."/>
            <person name="Muzny D."/>
            <person name="Gibbs R."/>
        </authorList>
    </citation>
    <scope>NUCLEOTIDE SEQUENCE</scope>
    <source>
        <strain evidence="2">Sampled in the wild</strain>
    </source>
</reference>
<dbReference type="GO" id="GO:0046983">
    <property type="term" value="F:protein dimerization activity"/>
    <property type="evidence" value="ECO:0007669"/>
    <property type="project" value="InterPro"/>
</dbReference>
<sequence>MAKRYLCIPATSVPSERLFSKAGYNVDSTVGIVPAVRFLKERYTGTKAICVWQHFLYISGEEEQTINWEARRRMQRFVDADRESDTDLLNRLNEKNGSVNVMSATNTRSEITKPDAPSYAGVAGGSVRRNNGMSYISGRDECNSCVTSLETMRPVKAVVALMPKTEIQTVPRRNLP</sequence>
<comment type="caution">
    <text evidence="2">The sequence shown here is derived from an EMBL/GenBank/DDBJ whole genome shotgun (WGS) entry which is preliminary data.</text>
</comment>
<dbReference type="EMBL" id="KZ312416">
    <property type="protein sequence ID" value="KAG8240191.1"/>
    <property type="molecule type" value="Genomic_DNA"/>
</dbReference>
<gene>
    <name evidence="2" type="ORF">J437_LFUL016619</name>
</gene>
<dbReference type="Proteomes" id="UP000792457">
    <property type="component" value="Unassembled WGS sequence"/>
</dbReference>
<accession>A0A8K0KUX7</accession>
<proteinExistence type="predicted"/>
<name>A0A8K0KUX7_LADFU</name>
<reference evidence="2" key="2">
    <citation type="submission" date="2017-10" db="EMBL/GenBank/DDBJ databases">
        <title>Ladona fulva Genome sequencing and assembly.</title>
        <authorList>
            <person name="Murali S."/>
            <person name="Richards S."/>
            <person name="Bandaranaike D."/>
            <person name="Bellair M."/>
            <person name="Blankenburg K."/>
            <person name="Chao H."/>
            <person name="Dinh H."/>
            <person name="Doddapaneni H."/>
            <person name="Dugan-Rocha S."/>
            <person name="Elkadiri S."/>
            <person name="Gnanaolivu R."/>
            <person name="Hernandez B."/>
            <person name="Skinner E."/>
            <person name="Javaid M."/>
            <person name="Lee S."/>
            <person name="Li M."/>
            <person name="Ming W."/>
            <person name="Munidasa M."/>
            <person name="Muniz J."/>
            <person name="Nguyen L."/>
            <person name="Hughes D."/>
            <person name="Osuji N."/>
            <person name="Pu L.-L."/>
            <person name="Puazo M."/>
            <person name="Qu C."/>
            <person name="Quiroz J."/>
            <person name="Raj R."/>
            <person name="Weissenberger G."/>
            <person name="Xin Y."/>
            <person name="Zou X."/>
            <person name="Han Y."/>
            <person name="Worley K."/>
            <person name="Muzny D."/>
            <person name="Gibbs R."/>
        </authorList>
    </citation>
    <scope>NUCLEOTIDE SEQUENCE</scope>
    <source>
        <strain evidence="2">Sampled in the wild</strain>
    </source>
</reference>
<dbReference type="InterPro" id="IPR008906">
    <property type="entry name" value="HATC_C_dom"/>
</dbReference>
<dbReference type="AlphaFoldDB" id="A0A8K0KUX7"/>
<dbReference type="Pfam" id="PF05699">
    <property type="entry name" value="Dimer_Tnp_hAT"/>
    <property type="match status" value="1"/>
</dbReference>
<evidence type="ECO:0000259" key="1">
    <source>
        <dbReference type="Pfam" id="PF05699"/>
    </source>
</evidence>
<organism evidence="2 3">
    <name type="scientific">Ladona fulva</name>
    <name type="common">Scarce chaser dragonfly</name>
    <name type="synonym">Libellula fulva</name>
    <dbReference type="NCBI Taxonomy" id="123851"/>
    <lineage>
        <taxon>Eukaryota</taxon>
        <taxon>Metazoa</taxon>
        <taxon>Ecdysozoa</taxon>
        <taxon>Arthropoda</taxon>
        <taxon>Hexapoda</taxon>
        <taxon>Insecta</taxon>
        <taxon>Pterygota</taxon>
        <taxon>Palaeoptera</taxon>
        <taxon>Odonata</taxon>
        <taxon>Epiprocta</taxon>
        <taxon>Anisoptera</taxon>
        <taxon>Libelluloidea</taxon>
        <taxon>Libellulidae</taxon>
        <taxon>Ladona</taxon>
    </lineage>
</organism>
<evidence type="ECO:0000313" key="3">
    <source>
        <dbReference type="Proteomes" id="UP000792457"/>
    </source>
</evidence>
<evidence type="ECO:0000313" key="2">
    <source>
        <dbReference type="EMBL" id="KAG8240191.1"/>
    </source>
</evidence>
<feature type="domain" description="HAT C-terminal dimerisation" evidence="1">
    <location>
        <begin position="1"/>
        <end position="26"/>
    </location>
</feature>
<keyword evidence="3" id="KW-1185">Reference proteome</keyword>